<reference evidence="1 2" key="1">
    <citation type="journal article" date="2012" name="Science">
        <title>Ecological populations of bacteria act as socially cohesive units of antibiotic production and resistance.</title>
        <authorList>
            <person name="Cordero O.X."/>
            <person name="Wildschutte H."/>
            <person name="Kirkup B."/>
            <person name="Proehl S."/>
            <person name="Ngo L."/>
            <person name="Hussain F."/>
            <person name="Le Roux F."/>
            <person name="Mincer T."/>
            <person name="Polz M.F."/>
        </authorList>
    </citation>
    <scope>NUCLEOTIDE SEQUENCE [LARGE SCALE GENOMIC DNA]</scope>
    <source>
        <strain evidence="1 2">FF-238</strain>
    </source>
</reference>
<evidence type="ECO:0000313" key="1">
    <source>
        <dbReference type="EMBL" id="OEE77712.1"/>
    </source>
</evidence>
<dbReference type="Pfam" id="PF05159">
    <property type="entry name" value="Capsule_synth"/>
    <property type="match status" value="1"/>
</dbReference>
<gene>
    <name evidence="1" type="ORF">A130_14370</name>
</gene>
<dbReference type="RefSeq" id="WP_017052626.1">
    <property type="nucleotide sequence ID" value="NZ_AJYW02000073.1"/>
</dbReference>
<sequence length="400" mass="46600">MYAIYVDNFDRAKFFSRIAQDIDDEFIFFTTKFSAHLYLSRQFRCYLIRNQSSATATNCNTIYDQSRLSNFTHVYRGTQTKEQAKIVYDHVYSFLHNHNGSFSGAFVFNGNSASQSAFVDHFRSKSTPVIFCEISNLPGKVLFDPEGVNAKSILYNSPNILDQLPEVEDLKHNNWLEYYNDYKKKPIPQGKQEPKFVFAYIIDYVSSIFGIGIREESISLLKKISSTFKLITSKSKSQTSFEYDSLDEPFVFFPTQVRYDSQLIINSDINNVDAIHQAYEIAESYNCRLLVKVHPAEQDIEILKEYKYLQKKLGFKLVSNNTNDLIVNAKHVVVINSTVGLESLLLHKGVTVLGRAIYTNFDYERVKKYVHHYLINFEYFSDDFFDTDEFNKVKKYLRMR</sequence>
<evidence type="ECO:0000313" key="2">
    <source>
        <dbReference type="Proteomes" id="UP000094165"/>
    </source>
</evidence>
<accession>A0A1E5D2G9</accession>
<dbReference type="GO" id="GO:0015774">
    <property type="term" value="P:polysaccharide transport"/>
    <property type="evidence" value="ECO:0007669"/>
    <property type="project" value="InterPro"/>
</dbReference>
<dbReference type="AlphaFoldDB" id="A0A1E5D2G9"/>
<comment type="caution">
    <text evidence="1">The sequence shown here is derived from an EMBL/GenBank/DDBJ whole genome shotgun (WGS) entry which is preliminary data.</text>
</comment>
<name>A0A1E5D2G9_9VIBR</name>
<proteinExistence type="predicted"/>
<keyword evidence="2" id="KW-1185">Reference proteome</keyword>
<dbReference type="Proteomes" id="UP000094165">
    <property type="component" value="Unassembled WGS sequence"/>
</dbReference>
<evidence type="ECO:0008006" key="3">
    <source>
        <dbReference type="Google" id="ProtNLM"/>
    </source>
</evidence>
<dbReference type="InterPro" id="IPR007833">
    <property type="entry name" value="Capsule_polysaccharide_synth"/>
</dbReference>
<dbReference type="GO" id="GO:0000271">
    <property type="term" value="P:polysaccharide biosynthetic process"/>
    <property type="evidence" value="ECO:0007669"/>
    <property type="project" value="InterPro"/>
</dbReference>
<organism evidence="1 2">
    <name type="scientific">Vibrio genomosp. F6 str. FF-238</name>
    <dbReference type="NCBI Taxonomy" id="1191298"/>
    <lineage>
        <taxon>Bacteria</taxon>
        <taxon>Pseudomonadati</taxon>
        <taxon>Pseudomonadota</taxon>
        <taxon>Gammaproteobacteria</taxon>
        <taxon>Vibrionales</taxon>
        <taxon>Vibrionaceae</taxon>
        <taxon>Vibrio</taxon>
    </lineage>
</organism>
<protein>
    <recommendedName>
        <fullName evidence="3">Capsular biosynthesis protein</fullName>
    </recommendedName>
</protein>
<dbReference type="EMBL" id="AJYW02000073">
    <property type="protein sequence ID" value="OEE77712.1"/>
    <property type="molecule type" value="Genomic_DNA"/>
</dbReference>